<dbReference type="AlphaFoldDB" id="A0A853IVZ9"/>
<dbReference type="EMBL" id="JACCKX010000001">
    <property type="protein sequence ID" value="NZA02331.1"/>
    <property type="molecule type" value="Genomic_DNA"/>
</dbReference>
<feature type="compositionally biased region" description="Polar residues" evidence="1">
    <location>
        <begin position="25"/>
        <end position="36"/>
    </location>
</feature>
<evidence type="ECO:0000313" key="3">
    <source>
        <dbReference type="Proteomes" id="UP000589716"/>
    </source>
</evidence>
<keyword evidence="3" id="KW-1185">Reference proteome</keyword>
<protein>
    <submittedName>
        <fullName evidence="2">Uncharacterized protein</fullName>
    </submittedName>
</protein>
<reference evidence="2 3" key="1">
    <citation type="submission" date="2020-07" db="EMBL/GenBank/DDBJ databases">
        <authorList>
            <person name="Maaloum M."/>
        </authorList>
    </citation>
    <scope>NUCLEOTIDE SEQUENCE [LARGE SCALE GENOMIC DNA]</scope>
    <source>
        <strain evidence="2 3">GCS-AN-3</strain>
    </source>
</reference>
<proteinExistence type="predicted"/>
<name>A0A853IVZ9_9BURK</name>
<evidence type="ECO:0000256" key="1">
    <source>
        <dbReference type="SAM" id="MobiDB-lite"/>
    </source>
</evidence>
<accession>A0A853IVZ9</accession>
<sequence length="69" mass="6819">MAKAMAKSSIAVTAPPCSTPVPWMNSGSGAKASSTVPAGRSAARSSAPKARAIGLASNGMGFDPPSMKR</sequence>
<comment type="caution">
    <text evidence="2">The sequence shown here is derived from an EMBL/GenBank/DDBJ whole genome shotgun (WGS) entry which is preliminary data.</text>
</comment>
<dbReference type="RefSeq" id="WP_180550674.1">
    <property type="nucleotide sequence ID" value="NZ_JACCKX010000001.1"/>
</dbReference>
<feature type="compositionally biased region" description="Low complexity" evidence="1">
    <location>
        <begin position="38"/>
        <end position="52"/>
    </location>
</feature>
<organism evidence="2 3">
    <name type="scientific">Ottowia beijingensis</name>
    <dbReference type="NCBI Taxonomy" id="1207057"/>
    <lineage>
        <taxon>Bacteria</taxon>
        <taxon>Pseudomonadati</taxon>
        <taxon>Pseudomonadota</taxon>
        <taxon>Betaproteobacteria</taxon>
        <taxon>Burkholderiales</taxon>
        <taxon>Comamonadaceae</taxon>
        <taxon>Ottowia</taxon>
    </lineage>
</organism>
<dbReference type="Proteomes" id="UP000589716">
    <property type="component" value="Unassembled WGS sequence"/>
</dbReference>
<evidence type="ECO:0000313" key="2">
    <source>
        <dbReference type="EMBL" id="NZA02331.1"/>
    </source>
</evidence>
<gene>
    <name evidence="2" type="ORF">H0I39_12235</name>
</gene>
<feature type="region of interest" description="Disordered" evidence="1">
    <location>
        <begin position="1"/>
        <end position="69"/>
    </location>
</feature>